<accession>A0A5C3MJP7</accession>
<feature type="region of interest" description="Disordered" evidence="2">
    <location>
        <begin position="271"/>
        <end position="316"/>
    </location>
</feature>
<feature type="compositionally biased region" description="Polar residues" evidence="2">
    <location>
        <begin position="423"/>
        <end position="439"/>
    </location>
</feature>
<dbReference type="EMBL" id="ML213590">
    <property type="protein sequence ID" value="TFK44596.1"/>
    <property type="molecule type" value="Genomic_DNA"/>
</dbReference>
<gene>
    <name evidence="3" type="ORF">BDQ12DRAFT_708501</name>
</gene>
<keyword evidence="1" id="KW-0175">Coiled coil</keyword>
<protein>
    <submittedName>
        <fullName evidence="3">Uncharacterized protein</fullName>
    </submittedName>
</protein>
<reference evidence="3 4" key="1">
    <citation type="journal article" date="2019" name="Nat. Ecol. Evol.">
        <title>Megaphylogeny resolves global patterns of mushroom evolution.</title>
        <authorList>
            <person name="Varga T."/>
            <person name="Krizsan K."/>
            <person name="Foldi C."/>
            <person name="Dima B."/>
            <person name="Sanchez-Garcia M."/>
            <person name="Sanchez-Ramirez S."/>
            <person name="Szollosi G.J."/>
            <person name="Szarkandi J.G."/>
            <person name="Papp V."/>
            <person name="Albert L."/>
            <person name="Andreopoulos W."/>
            <person name="Angelini C."/>
            <person name="Antonin V."/>
            <person name="Barry K.W."/>
            <person name="Bougher N.L."/>
            <person name="Buchanan P."/>
            <person name="Buyck B."/>
            <person name="Bense V."/>
            <person name="Catcheside P."/>
            <person name="Chovatia M."/>
            <person name="Cooper J."/>
            <person name="Damon W."/>
            <person name="Desjardin D."/>
            <person name="Finy P."/>
            <person name="Geml J."/>
            <person name="Haridas S."/>
            <person name="Hughes K."/>
            <person name="Justo A."/>
            <person name="Karasinski D."/>
            <person name="Kautmanova I."/>
            <person name="Kiss B."/>
            <person name="Kocsube S."/>
            <person name="Kotiranta H."/>
            <person name="LaButti K.M."/>
            <person name="Lechner B.E."/>
            <person name="Liimatainen K."/>
            <person name="Lipzen A."/>
            <person name="Lukacs Z."/>
            <person name="Mihaltcheva S."/>
            <person name="Morgado L.N."/>
            <person name="Niskanen T."/>
            <person name="Noordeloos M.E."/>
            <person name="Ohm R.A."/>
            <person name="Ortiz-Santana B."/>
            <person name="Ovrebo C."/>
            <person name="Racz N."/>
            <person name="Riley R."/>
            <person name="Savchenko A."/>
            <person name="Shiryaev A."/>
            <person name="Soop K."/>
            <person name="Spirin V."/>
            <person name="Szebenyi C."/>
            <person name="Tomsovsky M."/>
            <person name="Tulloss R.E."/>
            <person name="Uehling J."/>
            <person name="Grigoriev I.V."/>
            <person name="Vagvolgyi C."/>
            <person name="Papp T."/>
            <person name="Martin F.M."/>
            <person name="Miettinen O."/>
            <person name="Hibbett D.S."/>
            <person name="Nagy L.G."/>
        </authorList>
    </citation>
    <scope>NUCLEOTIDE SEQUENCE [LARGE SCALE GENOMIC DNA]</scope>
    <source>
        <strain evidence="3 4">CBS 166.37</strain>
    </source>
</reference>
<evidence type="ECO:0000313" key="4">
    <source>
        <dbReference type="Proteomes" id="UP000308652"/>
    </source>
</evidence>
<dbReference type="OrthoDB" id="3262547at2759"/>
<evidence type="ECO:0000313" key="3">
    <source>
        <dbReference type="EMBL" id="TFK44596.1"/>
    </source>
</evidence>
<name>A0A5C3MJP7_9AGAR</name>
<keyword evidence="4" id="KW-1185">Reference proteome</keyword>
<feature type="coiled-coil region" evidence="1">
    <location>
        <begin position="171"/>
        <end position="198"/>
    </location>
</feature>
<organism evidence="3 4">
    <name type="scientific">Crucibulum laeve</name>
    <dbReference type="NCBI Taxonomy" id="68775"/>
    <lineage>
        <taxon>Eukaryota</taxon>
        <taxon>Fungi</taxon>
        <taxon>Dikarya</taxon>
        <taxon>Basidiomycota</taxon>
        <taxon>Agaricomycotina</taxon>
        <taxon>Agaricomycetes</taxon>
        <taxon>Agaricomycetidae</taxon>
        <taxon>Agaricales</taxon>
        <taxon>Agaricineae</taxon>
        <taxon>Nidulariaceae</taxon>
        <taxon>Crucibulum</taxon>
    </lineage>
</organism>
<feature type="region of interest" description="Disordered" evidence="2">
    <location>
        <begin position="207"/>
        <end position="235"/>
    </location>
</feature>
<proteinExistence type="predicted"/>
<dbReference type="Proteomes" id="UP000308652">
    <property type="component" value="Unassembled WGS sequence"/>
</dbReference>
<dbReference type="STRING" id="68775.A0A5C3MJP7"/>
<sequence>MSSLSDQIDRLTRSTRVIRSTATSIASSTGNCSVYNAGPFSRAVLHAHLSDLIRDIDTSELGLFQLVNPPISSVYDKDVRATGEPEVQRIEFSGATPLRKGLQRRNDTVKQDIDPEVYAQAALKYIDRYQPIRPMPRAQTQVEDILERLDAVHANIASLGNILQQSQPSSEQSVKLRLEQEETRIRDLQVKISEFNKRKLAVMAQTQTPAKTQLKTNPQAKASPPPSTSEEDQFWNTPAASRTLRFSDDLLMDEQMDVGDVTATFTSPIASTHPKQHRTLLSPSPFGKEAKLSTSDPFEHRPVPPEVLSSKNDDRESSITFDGSFARTSLAHDHLEQLPPLQSSEEVTSHFLSTHLKIDFSKQTKTRITSEVERIVFRIWTTVGDIIMPGHPFDTSGVTTIGKKPPLAQETLSHLQQLSTLSNVPQSPSESSVSTLTTTAPSHPTFQQILTAYLLHSLLLSPSHSLPLNKVKEMLSDKACTTGSPVDSAGQSTTRILYGCVAKRLIRIDRGGGEQVVKFDI</sequence>
<feature type="compositionally biased region" description="Polar residues" evidence="2">
    <location>
        <begin position="207"/>
        <end position="220"/>
    </location>
</feature>
<evidence type="ECO:0000256" key="1">
    <source>
        <dbReference type="SAM" id="Coils"/>
    </source>
</evidence>
<evidence type="ECO:0000256" key="2">
    <source>
        <dbReference type="SAM" id="MobiDB-lite"/>
    </source>
</evidence>
<dbReference type="AlphaFoldDB" id="A0A5C3MJP7"/>
<feature type="region of interest" description="Disordered" evidence="2">
    <location>
        <begin position="420"/>
        <end position="439"/>
    </location>
</feature>